<protein>
    <recommendedName>
        <fullName evidence="10">Peptidase S8 and S53 subtilisin kexin sedolisin</fullName>
    </recommendedName>
</protein>
<comment type="caution">
    <text evidence="8">The sequence shown here is derived from an EMBL/GenBank/DDBJ whole genome shotgun (WGS) entry which is preliminary data.</text>
</comment>
<dbReference type="RefSeq" id="WP_215234230.1">
    <property type="nucleotide sequence ID" value="NZ_CAJRAU010000003.1"/>
</dbReference>
<feature type="active site" description="Charge relay system" evidence="5">
    <location>
        <position position="445"/>
    </location>
</feature>
<feature type="active site" description="Charge relay system" evidence="5">
    <location>
        <position position="248"/>
    </location>
</feature>
<evidence type="ECO:0000256" key="2">
    <source>
        <dbReference type="ARBA" id="ARBA00022670"/>
    </source>
</evidence>
<dbReference type="InterPro" id="IPR008979">
    <property type="entry name" value="Galactose-bd-like_sf"/>
</dbReference>
<evidence type="ECO:0008006" key="10">
    <source>
        <dbReference type="Google" id="ProtNLM"/>
    </source>
</evidence>
<dbReference type="EMBL" id="CAJRAU010000003">
    <property type="protein sequence ID" value="CAG5070184.1"/>
    <property type="molecule type" value="Genomic_DNA"/>
</dbReference>
<evidence type="ECO:0000313" key="9">
    <source>
        <dbReference type="Proteomes" id="UP000679725"/>
    </source>
</evidence>
<dbReference type="Pfam" id="PF00082">
    <property type="entry name" value="Peptidase_S8"/>
    <property type="match status" value="1"/>
</dbReference>
<dbReference type="Gene3D" id="2.60.120.380">
    <property type="match status" value="1"/>
</dbReference>
<evidence type="ECO:0000259" key="6">
    <source>
        <dbReference type="Pfam" id="PF00082"/>
    </source>
</evidence>
<dbReference type="InterPro" id="IPR026444">
    <property type="entry name" value="Secre_tail"/>
</dbReference>
<dbReference type="SUPFAM" id="SSF49785">
    <property type="entry name" value="Galactose-binding domain-like"/>
    <property type="match status" value="1"/>
</dbReference>
<feature type="domain" description="Secretion system C-terminal sorting" evidence="7">
    <location>
        <begin position="1717"/>
        <end position="1791"/>
    </location>
</feature>
<evidence type="ECO:0000313" key="8">
    <source>
        <dbReference type="EMBL" id="CAG5070184.1"/>
    </source>
</evidence>
<dbReference type="InterPro" id="IPR034058">
    <property type="entry name" value="TagA/B/C/D_pept_dom"/>
</dbReference>
<keyword evidence="3 5" id="KW-0378">Hydrolase</keyword>
<dbReference type="PROSITE" id="PS51892">
    <property type="entry name" value="SUBTILASE"/>
    <property type="match status" value="1"/>
</dbReference>
<evidence type="ECO:0000256" key="3">
    <source>
        <dbReference type="ARBA" id="ARBA00022801"/>
    </source>
</evidence>
<feature type="active site" description="Charge relay system" evidence="5">
    <location>
        <position position="273"/>
    </location>
</feature>
<dbReference type="Gene3D" id="2.60.120.260">
    <property type="entry name" value="Galactose-binding domain-like"/>
    <property type="match status" value="1"/>
</dbReference>
<evidence type="ECO:0000256" key="4">
    <source>
        <dbReference type="ARBA" id="ARBA00022825"/>
    </source>
</evidence>
<dbReference type="SUPFAM" id="SSF52743">
    <property type="entry name" value="Subtilisin-like"/>
    <property type="match status" value="1"/>
</dbReference>
<dbReference type="InterPro" id="IPR051048">
    <property type="entry name" value="Peptidase_S8/S53_subtilisin"/>
</dbReference>
<keyword evidence="4 5" id="KW-0720">Serine protease</keyword>
<dbReference type="PANTHER" id="PTHR43399:SF4">
    <property type="entry name" value="CELL WALL-ASSOCIATED PROTEASE"/>
    <property type="match status" value="1"/>
</dbReference>
<comment type="similarity">
    <text evidence="1 5">Belongs to the peptidase S8 family.</text>
</comment>
<dbReference type="InterPro" id="IPR036852">
    <property type="entry name" value="Peptidase_S8/S53_dom_sf"/>
</dbReference>
<dbReference type="NCBIfam" id="TIGR04183">
    <property type="entry name" value="Por_Secre_tail"/>
    <property type="match status" value="1"/>
</dbReference>
<dbReference type="CDD" id="cd04842">
    <property type="entry name" value="Peptidases_S8_Kp43_protease"/>
    <property type="match status" value="1"/>
</dbReference>
<keyword evidence="2 5" id="KW-0645">Protease</keyword>
<evidence type="ECO:0000259" key="7">
    <source>
        <dbReference type="Pfam" id="PF18962"/>
    </source>
</evidence>
<dbReference type="Gene3D" id="3.40.50.200">
    <property type="entry name" value="Peptidase S8/S53 domain"/>
    <property type="match status" value="1"/>
</dbReference>
<dbReference type="Proteomes" id="UP000679725">
    <property type="component" value="Unassembled WGS sequence"/>
</dbReference>
<dbReference type="PANTHER" id="PTHR43399">
    <property type="entry name" value="SUBTILISIN-RELATED"/>
    <property type="match status" value="1"/>
</dbReference>
<sequence>MKWPQLYLTIAIIFSVSVHGFSQGKRDYSLLLKSGSFTPANNIRSSGAITLRKAAATGYQKSFVIIQFENIPTPEEREQLRAEGIELLEYIPNFAYTATISASGNTNALARTKARAIIELTPEQKMEAALVNGNIPAYAIKTPGTVDVWISYPKSFSLEEIKTGLKNNSFEVLSDQFNAYQILELRVPITRIKELAGLPFVQYVQSKPQEDKGLNNKTYTNAKANVLASTLPGGRGLTGKGVTVGIGDESNPLQHIDFNSRIINRNPTEAGAHGVHVMGTMAGAGLMNERYAGFAPKSTIVVQSYSNILAYSPQYFKDFGMTITNNSYGGDVNTCATFGTYDLYSYIIDKQAFDLPYLQHVFAAGNSGLTNCSPMPAGFGNVLSGYQTSKNTISVGYTSEVGLIANGSSRGPVRDGRIKPELVAQGSAVMSTIPVNLYGNGNGSSMSSPAVAGGLALLTERYKQLFNNQNPKNALLKALVTNGAIDKGNEGPDYRYGFGWLNLLRSLKMLESGSFKNDSLEHNTTKDFNIQIPANTAQLKVMLYWNDPAAAVLSTQNLVHDLDLKVIKEGKTTLPRLLDPTPSGVNQVATTGVDNTNNIEQVTISDPTEGTYTISVKGTSVAQNPRQEYFVVYDIIPNSLTLTYPVGNESLRDGDAVYVHWDAFGNTTSTFTVQYSVNNGGAWTTIGNNLAAPTRQLLWTIPAGTRTDQAKVRVIQNSTGAESVSEAFTILGIPTLTLANLQCEGYIALGWTAVTGATDYEVMILKGSEMVSAATTTATNYTFSGMIKDSTHVVTVRARLNGHPGRRAVAISRRPDSGSCAGAISDNDLKIESILTPTGSGRHNTSSQLSNQVFVKIRIKNLDDVDSNVPFEVGYELNGTQIPLETITPFIEKGKTYDHTFSAGADLSTAGDYTFRVYIHSAADQVSANDTLIKTFWQLPNEPLVLPFLDNMESLPVQTIVANQAGLAGDGRYDFSSNTDAGRIRTFVNSGFAHSGQRALTLDASRYYAAGNTNYLDGTFNLSGYDIEDQDVRLNFSYKNHGQKTNPNNKVWIRGNDTDTWIEAYDLFTNQKLAQDGYKTSPGIEVSNLLAANGKNLSSSFQVRFGQWGKSITADYLSGAGYSFDDIEIYTVEDDIQVLAMVAPVAESCGLGNAEQITVKLRNSSAKNLVNVPVFYQLNNGVTVSDVVPSIARRTTIDFTFAEKADLSALGSQIVKVWSAFQTDSYQENDTTLLSFYNAPLITAFPYLEKFEAGDGYWSAKGINSSWEHGTPISAVVSKAASGSKIWKTNLAGGHNDKEESYLYSPCFQVAELAAPMLSFSVILDFEVCDPNPCDYVYLEYSGNGGAWTRLGSQGQGTNWYNKSYSGKGAWSIQDYIRWHVASIPLPTGFEDLKIRFVMISDGFTHREGIALDDIHIFDKAGSIYDEATLASPVSKNVTGGNDWVHFTQNGKLVASVNPNGQDLGNTEVQTFIHSGAVRNGNLQYYLNRNFTIKPTNTSFSDSVALRMYFLETEIESLIAATGCNSCGKPANAYELGISKFRGDKAKEDGNLANSTEGGWSFHPSWELAIVPYDQGYYVEMKMKAFSEFWLSKTFIGNSSALPVDLIRFDARKKSGIEGGNDVILEWETAAEENFERFDIELAIGDAAYRSGFFEKIGEVSGAGGLVSGRKYAFLDQDPVKAGARYYRLKMVDTDSTFAYSHVRPVVFDQKMEWTTFPNPSTGIFNITYQADPGELVVLHVYDLNGKLVQQSNVKATGLFQKGKIDLSSDAIPEGLYVLEVVNGDSKQVFKLLKK</sequence>
<dbReference type="Pfam" id="PF18962">
    <property type="entry name" value="Por_Secre_tail"/>
    <property type="match status" value="1"/>
</dbReference>
<name>A0ABM8URN7_9BACT</name>
<dbReference type="PRINTS" id="PR00723">
    <property type="entry name" value="SUBTILISIN"/>
</dbReference>
<feature type="domain" description="Peptidase S8/S53" evidence="6">
    <location>
        <begin position="239"/>
        <end position="499"/>
    </location>
</feature>
<dbReference type="InterPro" id="IPR015500">
    <property type="entry name" value="Peptidase_S8_subtilisin-rel"/>
</dbReference>
<evidence type="ECO:0000256" key="5">
    <source>
        <dbReference type="PROSITE-ProRule" id="PRU01240"/>
    </source>
</evidence>
<keyword evidence="9" id="KW-1185">Reference proteome</keyword>
<proteinExistence type="inferred from homology"/>
<dbReference type="InterPro" id="IPR000209">
    <property type="entry name" value="Peptidase_S8/S53_dom"/>
</dbReference>
<gene>
    <name evidence="8" type="ORF">DYBT9623_02924</name>
</gene>
<organism evidence="8 9">
    <name type="scientific">Dyadobacter linearis</name>
    <dbReference type="NCBI Taxonomy" id="2823330"/>
    <lineage>
        <taxon>Bacteria</taxon>
        <taxon>Pseudomonadati</taxon>
        <taxon>Bacteroidota</taxon>
        <taxon>Cytophagia</taxon>
        <taxon>Cytophagales</taxon>
        <taxon>Spirosomataceae</taxon>
        <taxon>Dyadobacter</taxon>
    </lineage>
</organism>
<reference evidence="8 9" key="1">
    <citation type="submission" date="2021-04" db="EMBL/GenBank/DDBJ databases">
        <authorList>
            <person name="Rodrigo-Torres L."/>
            <person name="Arahal R. D."/>
            <person name="Lucena T."/>
        </authorList>
    </citation>
    <scope>NUCLEOTIDE SEQUENCE [LARGE SCALE GENOMIC DNA]</scope>
    <source>
        <strain evidence="8 9">CECT 9623</strain>
    </source>
</reference>
<evidence type="ECO:0000256" key="1">
    <source>
        <dbReference type="ARBA" id="ARBA00011073"/>
    </source>
</evidence>
<accession>A0ABM8URN7</accession>